<comment type="cofactor">
    <cofactor evidence="1">
        <name>Mg(2+)</name>
        <dbReference type="ChEBI" id="CHEBI:18420"/>
    </cofactor>
</comment>
<keyword evidence="1" id="KW-0234">DNA repair</keyword>
<organism evidence="5 6">
    <name type="scientific">Ceutorhynchus assimilis</name>
    <name type="common">cabbage seed weevil</name>
    <dbReference type="NCBI Taxonomy" id="467358"/>
    <lineage>
        <taxon>Eukaryota</taxon>
        <taxon>Metazoa</taxon>
        <taxon>Ecdysozoa</taxon>
        <taxon>Arthropoda</taxon>
        <taxon>Hexapoda</taxon>
        <taxon>Insecta</taxon>
        <taxon>Pterygota</taxon>
        <taxon>Neoptera</taxon>
        <taxon>Endopterygota</taxon>
        <taxon>Coleoptera</taxon>
        <taxon>Polyphaga</taxon>
        <taxon>Cucujiformia</taxon>
        <taxon>Curculionidae</taxon>
        <taxon>Ceutorhynchinae</taxon>
        <taxon>Ceutorhynchus</taxon>
    </lineage>
</organism>
<feature type="compositionally biased region" description="Polar residues" evidence="2">
    <location>
        <begin position="487"/>
        <end position="505"/>
    </location>
</feature>
<dbReference type="InterPro" id="IPR010285">
    <property type="entry name" value="DNA_helicase_pif1-like_DEAD"/>
</dbReference>
<sequence length="1096" mass="125325">MARHIKTHLDILVEVAETILNVDERARVLRCAKFCVLFEELETFLRECSSKLLNCDITKEWIRGFTFSDDEYSGDEDDVAFDSDVDEVIGDDDSVDVVMEGDATETDHGGKIRIPNLNDEQMLFAADIIDSVKRNQNRAFVLMASGGTVFTGIAATLLKNGATAQTTFGLPLRKQKDPESSALTSSLSAQSEEAAKIGAAKLVVIDEVFMLSKWMLDLLENVCRLFSPDPNSTRRFGGKTVILSGDPKQLLPVVSVSSGRVASVMESIVASSVWTNLQKATFRRNMRLGDGEVAWSKWVGKLGAEILVDIAEELTDFAFGNVFKAIEAASGEDEKIQSLAVSLANRAILCPINASILFFAMASNRPLSNLQLQEILESDEFFEDLLVFDDSNEENIIPDLIKNPDETSIDGTIASRANISPTLVTTATDAILIHNNDIEEPEESCNRPDDEKNSPELIENNHIALNELTELDTNNDNNEIEVETVENQNSANTVQQEADNTNSEVETMDDENLANNELEAEPMEIEAETQRYKEEKDTRKRNKKLREKGCKYKTLRKNKITGKYSYENENEERKLRPTCQSVLCKKAKNRFCNTFTPLDRKNIFSNFWEMSWDMRKVYVSSLVKTTTTRRPKEDNSSRLLTFEYYLKKDTENLRICKKMFLNTLDLKEWMVRNWLNQAANNKIKDSNDIAMPSRSRLPVELKKGLEVLQTFLDKLPKLESHYCRPSTQRLYLEPLFQTKTDVYRLYKDYCDDNNAIALSLIHLKKKMNIKNIFVHKPKKDQCDVCIGYKTKNVSQENYETHIKRKDEARKEKEADKKMTMEMENKEIAVITMDLQSVKLAPVLQASAIYYNTKLCVHNFTTFNLVDKEVSCYLWHEAEGGLEANIFATLIVKHLSSFLEKNPHTKTIILFSDGCGYQNRNCILSNALYHFVNETGIIVNQKNLEKGHTQMEVDSVHSLIERKLKNKDINLPSDYIEVCKKARLKQPFEVNYLDHTWFLDYSKLGYYSSIRPGQKKTDLHVNDIRCLKYEKNNGISFKSNFSDNWTVLPQRLKSINAQISQLYKSRIKIKEQKYQHLQALKSVLPLDVHEFYDSLPH</sequence>
<dbReference type="OrthoDB" id="6774673at2759"/>
<accession>A0A9N9QJS8</accession>
<dbReference type="GO" id="GO:0006310">
    <property type="term" value="P:DNA recombination"/>
    <property type="evidence" value="ECO:0007669"/>
    <property type="project" value="UniProtKB-KW"/>
</dbReference>
<evidence type="ECO:0000313" key="5">
    <source>
        <dbReference type="EMBL" id="CAG9773409.1"/>
    </source>
</evidence>
<comment type="catalytic activity">
    <reaction evidence="1">
        <text>ATP + H2O = ADP + phosphate + H(+)</text>
        <dbReference type="Rhea" id="RHEA:13065"/>
        <dbReference type="ChEBI" id="CHEBI:15377"/>
        <dbReference type="ChEBI" id="CHEBI:15378"/>
        <dbReference type="ChEBI" id="CHEBI:30616"/>
        <dbReference type="ChEBI" id="CHEBI:43474"/>
        <dbReference type="ChEBI" id="CHEBI:456216"/>
        <dbReference type="EC" id="5.6.2.3"/>
    </reaction>
</comment>
<dbReference type="GO" id="GO:0006281">
    <property type="term" value="P:DNA repair"/>
    <property type="evidence" value="ECO:0007669"/>
    <property type="project" value="UniProtKB-KW"/>
</dbReference>
<evidence type="ECO:0000256" key="2">
    <source>
        <dbReference type="SAM" id="MobiDB-lite"/>
    </source>
</evidence>
<dbReference type="PANTHER" id="PTHR10773:SF19">
    <property type="match status" value="1"/>
</dbReference>
<dbReference type="AlphaFoldDB" id="A0A9N9QJS8"/>
<dbReference type="Proteomes" id="UP001152799">
    <property type="component" value="Chromosome 9"/>
</dbReference>
<dbReference type="InterPro" id="IPR027417">
    <property type="entry name" value="P-loop_NTPase"/>
</dbReference>
<gene>
    <name evidence="5" type="ORF">CEUTPL_LOCUS13800</name>
</gene>
<keyword evidence="1" id="KW-0227">DNA damage</keyword>
<dbReference type="PANTHER" id="PTHR10773">
    <property type="entry name" value="DNA-DIRECTED RNA POLYMERASES I, II, AND III SUBUNIT RPABC2"/>
    <property type="match status" value="1"/>
</dbReference>
<comment type="similarity">
    <text evidence="1">Belongs to the helicase family.</text>
</comment>
<dbReference type="SUPFAM" id="SSF52540">
    <property type="entry name" value="P-loop containing nucleoside triphosphate hydrolases"/>
    <property type="match status" value="1"/>
</dbReference>
<protein>
    <recommendedName>
        <fullName evidence="1">ATP-dependent DNA helicase</fullName>
        <ecNumber evidence="1">5.6.2.3</ecNumber>
    </recommendedName>
</protein>
<evidence type="ECO:0000313" key="6">
    <source>
        <dbReference type="Proteomes" id="UP001152799"/>
    </source>
</evidence>
<keyword evidence="1" id="KW-0233">DNA recombination</keyword>
<keyword evidence="6" id="KW-1185">Reference proteome</keyword>
<dbReference type="EC" id="5.6.2.3" evidence="1"/>
<keyword evidence="1" id="KW-0347">Helicase</keyword>
<keyword evidence="3" id="KW-0472">Membrane</keyword>
<keyword evidence="3" id="KW-0812">Transmembrane</keyword>
<evidence type="ECO:0000256" key="1">
    <source>
        <dbReference type="RuleBase" id="RU363044"/>
    </source>
</evidence>
<keyword evidence="3" id="KW-1133">Transmembrane helix</keyword>
<keyword evidence="1" id="KW-0067">ATP-binding</keyword>
<feature type="domain" description="DNA helicase Pif1-like DEAD-box helicase" evidence="4">
    <location>
        <begin position="151"/>
        <end position="290"/>
    </location>
</feature>
<dbReference type="GO" id="GO:0005524">
    <property type="term" value="F:ATP binding"/>
    <property type="evidence" value="ECO:0007669"/>
    <property type="project" value="UniProtKB-KW"/>
</dbReference>
<evidence type="ECO:0000259" key="4">
    <source>
        <dbReference type="Pfam" id="PF05970"/>
    </source>
</evidence>
<keyword evidence="1" id="KW-0547">Nucleotide-binding</keyword>
<evidence type="ECO:0000256" key="3">
    <source>
        <dbReference type="SAM" id="Phobius"/>
    </source>
</evidence>
<keyword evidence="1" id="KW-0378">Hydrolase</keyword>
<dbReference type="EMBL" id="OU892285">
    <property type="protein sequence ID" value="CAG9773409.1"/>
    <property type="molecule type" value="Genomic_DNA"/>
</dbReference>
<proteinExistence type="inferred from homology"/>
<feature type="region of interest" description="Disordered" evidence="2">
    <location>
        <begin position="487"/>
        <end position="509"/>
    </location>
</feature>
<dbReference type="GO" id="GO:0016787">
    <property type="term" value="F:hydrolase activity"/>
    <property type="evidence" value="ECO:0007669"/>
    <property type="project" value="UniProtKB-KW"/>
</dbReference>
<feature type="transmembrane region" description="Helical" evidence="3">
    <location>
        <begin position="139"/>
        <end position="158"/>
    </location>
</feature>
<name>A0A9N9QJS8_9CUCU</name>
<dbReference type="GO" id="GO:0000723">
    <property type="term" value="P:telomere maintenance"/>
    <property type="evidence" value="ECO:0007669"/>
    <property type="project" value="InterPro"/>
</dbReference>
<dbReference type="GO" id="GO:0043139">
    <property type="term" value="F:5'-3' DNA helicase activity"/>
    <property type="evidence" value="ECO:0007669"/>
    <property type="project" value="UniProtKB-EC"/>
</dbReference>
<reference evidence="5" key="1">
    <citation type="submission" date="2022-01" db="EMBL/GenBank/DDBJ databases">
        <authorList>
            <person name="King R."/>
        </authorList>
    </citation>
    <scope>NUCLEOTIDE SEQUENCE</scope>
</reference>
<dbReference type="Pfam" id="PF05970">
    <property type="entry name" value="PIF1"/>
    <property type="match status" value="1"/>
</dbReference>
<dbReference type="Gene3D" id="3.40.50.300">
    <property type="entry name" value="P-loop containing nucleotide triphosphate hydrolases"/>
    <property type="match status" value="1"/>
</dbReference>